<dbReference type="Gene3D" id="3.40.630.30">
    <property type="match status" value="1"/>
</dbReference>
<dbReference type="InterPro" id="IPR051531">
    <property type="entry name" value="N-acetyltransferase"/>
</dbReference>
<dbReference type="InterPro" id="IPR000182">
    <property type="entry name" value="GNAT_dom"/>
</dbReference>
<dbReference type="PANTHER" id="PTHR43792">
    <property type="entry name" value="GNAT FAMILY, PUTATIVE (AFU_ORTHOLOGUE AFUA_3G00765)-RELATED-RELATED"/>
    <property type="match status" value="1"/>
</dbReference>
<dbReference type="KEGG" id="sste:SAMEA4384403_0432"/>
<feature type="domain" description="N-acetyltransferase" evidence="1">
    <location>
        <begin position="18"/>
        <end position="178"/>
    </location>
</feature>
<evidence type="ECO:0000313" key="2">
    <source>
        <dbReference type="EMBL" id="SNV58157.1"/>
    </source>
</evidence>
<evidence type="ECO:0000259" key="1">
    <source>
        <dbReference type="PROSITE" id="PS51186"/>
    </source>
</evidence>
<keyword evidence="2" id="KW-0808">Transferase</keyword>
<accession>A0A239YH51</accession>
<dbReference type="EMBL" id="LT906462">
    <property type="protein sequence ID" value="SNV58157.1"/>
    <property type="molecule type" value="Genomic_DNA"/>
</dbReference>
<keyword evidence="3" id="KW-1185">Reference proteome</keyword>
<reference evidence="2 3" key="1">
    <citation type="submission" date="2017-06" db="EMBL/GenBank/DDBJ databases">
        <authorList>
            <consortium name="Pathogen Informatics"/>
        </authorList>
    </citation>
    <scope>NUCLEOTIDE SEQUENCE [LARGE SCALE GENOMIC DNA]</scope>
    <source>
        <strain evidence="2 3">NCTC13839</strain>
    </source>
</reference>
<dbReference type="InterPro" id="IPR016181">
    <property type="entry name" value="Acyl_CoA_acyltransferase"/>
</dbReference>
<dbReference type="OrthoDB" id="9798081at2"/>
<dbReference type="Proteomes" id="UP000242084">
    <property type="component" value="Chromosome 1"/>
</dbReference>
<proteinExistence type="predicted"/>
<dbReference type="RefSeq" id="WP_095086100.1">
    <property type="nucleotide sequence ID" value="NZ_BMDM01000003.1"/>
</dbReference>
<dbReference type="PROSITE" id="PS51186">
    <property type="entry name" value="GNAT"/>
    <property type="match status" value="1"/>
</dbReference>
<dbReference type="GO" id="GO:0016747">
    <property type="term" value="F:acyltransferase activity, transferring groups other than amino-acyl groups"/>
    <property type="evidence" value="ECO:0007669"/>
    <property type="project" value="InterPro"/>
</dbReference>
<dbReference type="SUPFAM" id="SSF55729">
    <property type="entry name" value="Acyl-CoA N-acyltransferases (Nat)"/>
    <property type="match status" value="1"/>
</dbReference>
<dbReference type="AlphaFoldDB" id="A0A239YH51"/>
<evidence type="ECO:0000313" key="3">
    <source>
        <dbReference type="Proteomes" id="UP000242084"/>
    </source>
</evidence>
<keyword evidence="2" id="KW-0012">Acyltransferase</keyword>
<organism evidence="2 3">
    <name type="scientific">Mammaliicoccus stepanovicii</name>
    <dbReference type="NCBI Taxonomy" id="643214"/>
    <lineage>
        <taxon>Bacteria</taxon>
        <taxon>Bacillati</taxon>
        <taxon>Bacillota</taxon>
        <taxon>Bacilli</taxon>
        <taxon>Bacillales</taxon>
        <taxon>Staphylococcaceae</taxon>
        <taxon>Mammaliicoccus</taxon>
    </lineage>
</organism>
<gene>
    <name evidence="2" type="primary">ydaF_1</name>
    <name evidence="2" type="ORF">SAMEA4384403_00432</name>
</gene>
<dbReference type="PANTHER" id="PTHR43792:SF1">
    <property type="entry name" value="N-ACETYLTRANSFERASE DOMAIN-CONTAINING PROTEIN"/>
    <property type="match status" value="1"/>
</dbReference>
<sequence length="188" mass="21508">MDIIVALAENQYLETERLKLRPVRLEDVDALFEYASDLENTAHVFPAHPTTDETRKVIARFYMAAPLGKYGIILKEEDKLIGTIDIRVEEHDKKAELGYAMNQKYSGQGYMTEAGNKILEFAFQEMKLNQIYARHSTINPKSGKVMQRLGMKQIGILPKNRVHKDQIVDDITYAITNDQYAEIKKAAD</sequence>
<name>A0A239YH51_9STAP</name>
<dbReference type="Pfam" id="PF13302">
    <property type="entry name" value="Acetyltransf_3"/>
    <property type="match status" value="1"/>
</dbReference>
<dbReference type="EC" id="2.3.1.-" evidence="2"/>
<protein>
    <submittedName>
        <fullName evidence="2">Acetyltransferase</fullName>
        <ecNumber evidence="2">2.3.1.-</ecNumber>
    </submittedName>
</protein>